<dbReference type="EMBL" id="CP034563">
    <property type="protein sequence ID" value="AZQ65547.1"/>
    <property type="molecule type" value="Genomic_DNA"/>
</dbReference>
<evidence type="ECO:0000313" key="5">
    <source>
        <dbReference type="Proteomes" id="UP000267268"/>
    </source>
</evidence>
<accession>A0A3Q9FVT0</accession>
<dbReference type="Gene3D" id="2.60.120.1200">
    <property type="match status" value="1"/>
</dbReference>
<keyword evidence="5" id="KW-1185">Reference proteome</keyword>
<organism evidence="4 5">
    <name type="scientific">Flammeovirga pectinis</name>
    <dbReference type="NCBI Taxonomy" id="2494373"/>
    <lineage>
        <taxon>Bacteria</taxon>
        <taxon>Pseudomonadati</taxon>
        <taxon>Bacteroidota</taxon>
        <taxon>Cytophagia</taxon>
        <taxon>Cytophagales</taxon>
        <taxon>Flammeovirgaceae</taxon>
        <taxon>Flammeovirga</taxon>
    </lineage>
</organism>
<reference evidence="4 5" key="1">
    <citation type="submission" date="2018-12" db="EMBL/GenBank/DDBJ databases">
        <title>Flammeovirga pectinis sp. nov., isolated from the gut of the Korean scallop, Patinopecten yessoensis.</title>
        <authorList>
            <person name="Bae J.-W."/>
            <person name="Jeong Y.-S."/>
            <person name="Kang W."/>
        </authorList>
    </citation>
    <scope>NUCLEOTIDE SEQUENCE [LARGE SCALE GENOMIC DNA]</scope>
    <source>
        <strain evidence="4 5">L12M1</strain>
    </source>
</reference>
<dbReference type="CDD" id="cd21510">
    <property type="entry name" value="agarase_cat"/>
    <property type="match status" value="1"/>
</dbReference>
<dbReference type="InterPro" id="IPR026444">
    <property type="entry name" value="Secre_tail"/>
</dbReference>
<dbReference type="SUPFAM" id="SSF51445">
    <property type="entry name" value="(Trans)glycosidases"/>
    <property type="match status" value="1"/>
</dbReference>
<evidence type="ECO:0000259" key="1">
    <source>
        <dbReference type="Pfam" id="PF18040"/>
    </source>
</evidence>
<dbReference type="AlphaFoldDB" id="A0A3Q9FVT0"/>
<dbReference type="RefSeq" id="WP_126620365.1">
    <property type="nucleotide sequence ID" value="NZ_CP034563.1"/>
</dbReference>
<dbReference type="NCBIfam" id="TIGR04183">
    <property type="entry name" value="Por_Secre_tail"/>
    <property type="match status" value="1"/>
</dbReference>
<dbReference type="Pfam" id="PF18206">
    <property type="entry name" value="Porphyrn_cat_1"/>
    <property type="match status" value="1"/>
</dbReference>
<proteinExistence type="predicted"/>
<sequence>MKLSLSIVIFLLPIWALAQNIDVDVNLNIKHSVGNISEFDRDKFITVHAGLRENDFTLGVNEHLDMKDDLMNGHDVYFGRNTGHISYILNAQVKEDANRPGYADLEHLKELSLPYKAQYNSNVNYNKYAKRNNSTILAAQLHPFWPDGQETKTGWAFSETDTENEPLGTATGEYIAHYIKEFHDNETSEVMPKYFEVINEPVWHLVDYGATDINKIFEFHNTIATEVKKENPDVLIGGYTTAFPDFELNNFNRWEERWNTFMDMCGEKMDFWSIHLYDFPEFRNTEQYRKGSNVEATLDMMEHASFNKFNVAKPFVISEYGAQAHAHFNDPWTPERDWIIMKSLNSMLLSFMDRPDLIAKVIPFVVLKAEWGRHNGVPYNPRLLRQKKEAAGETGEEWVYTDIIKFFDLWKNVKGTRVDILSENLDIQTDAFVDDKKVYIILSNLNQTESTISLNTFGVDNDKVTSVEVKHLYANNNEPILAVNEFTSIPEELSIGAEGTIILEIDLTETLEIVETSKETKYYATDYYQEIKSNTPLSFTINNVIKEKQGEVVLRLGLGRDHGLSLKPTVKVNGEEVVVPTNIRGDNQLEKERFFGVLEIPVDYELLAETNTITITFPDNSGHVSSLAMRVFNFSLPVERTFDLQMPPTAIEGTQLSNNNLVLLPNPSQQEQVSVIVKGNKIPEYIEFVDLSGKVVLTEKMGVNTKKIEVKSLKNGIYIVRVHLDKQVLTQKLIIK</sequence>
<feature type="domain" description="Porphyranase beta-sandwich" evidence="2">
    <location>
        <begin position="426"/>
        <end position="529"/>
    </location>
</feature>
<dbReference type="InterPro" id="IPR041224">
    <property type="entry name" value="BPA_C"/>
</dbReference>
<dbReference type="KEGG" id="fll:EI427_25375"/>
<feature type="domain" description="Secretion system C-terminal sorting" evidence="3">
    <location>
        <begin position="665"/>
        <end position="735"/>
    </location>
</feature>
<dbReference type="Gene3D" id="3.20.20.80">
    <property type="entry name" value="Glycosidases"/>
    <property type="match status" value="1"/>
</dbReference>
<dbReference type="InterPro" id="IPR040527">
    <property type="entry name" value="Beta-sand_Porphyrn"/>
</dbReference>
<evidence type="ECO:0000313" key="4">
    <source>
        <dbReference type="EMBL" id="AZQ65547.1"/>
    </source>
</evidence>
<dbReference type="Pfam" id="PF18962">
    <property type="entry name" value="Por_Secre_tail"/>
    <property type="match status" value="1"/>
</dbReference>
<dbReference type="Pfam" id="PF18040">
    <property type="entry name" value="BPA_C"/>
    <property type="match status" value="1"/>
</dbReference>
<protein>
    <submittedName>
        <fullName evidence="4">T9SS type A sorting domain-containing protein</fullName>
    </submittedName>
</protein>
<name>A0A3Q9FVT0_9BACT</name>
<gene>
    <name evidence="4" type="ORF">EI427_25375</name>
</gene>
<feature type="domain" description="Beta-porphyranase A C-terminal" evidence="1">
    <location>
        <begin position="539"/>
        <end position="632"/>
    </location>
</feature>
<dbReference type="InterPro" id="IPR017853">
    <property type="entry name" value="GH"/>
</dbReference>
<dbReference type="OrthoDB" id="974840at2"/>
<dbReference type="Proteomes" id="UP000267268">
    <property type="component" value="Chromosome 2"/>
</dbReference>
<evidence type="ECO:0000259" key="2">
    <source>
        <dbReference type="Pfam" id="PF18206"/>
    </source>
</evidence>
<evidence type="ECO:0000259" key="3">
    <source>
        <dbReference type="Pfam" id="PF18962"/>
    </source>
</evidence>